<dbReference type="NCBIfam" id="TIGR01164">
    <property type="entry name" value="rplP_bact"/>
    <property type="match status" value="1"/>
</dbReference>
<organism evidence="7 8">
    <name type="scientific">Candidatus Roizmanbacteria bacterium RIFCSPHIGHO2_02_FULL_38_11</name>
    <dbReference type="NCBI Taxonomy" id="1802039"/>
    <lineage>
        <taxon>Bacteria</taxon>
        <taxon>Candidatus Roizmaniibacteriota</taxon>
    </lineage>
</organism>
<reference evidence="7 8" key="1">
    <citation type="journal article" date="2016" name="Nat. Commun.">
        <title>Thousands of microbial genomes shed light on interconnected biogeochemical processes in an aquifer system.</title>
        <authorList>
            <person name="Anantharaman K."/>
            <person name="Brown C.T."/>
            <person name="Hug L.A."/>
            <person name="Sharon I."/>
            <person name="Castelle C.J."/>
            <person name="Probst A.J."/>
            <person name="Thomas B.C."/>
            <person name="Singh A."/>
            <person name="Wilkins M.J."/>
            <person name="Karaoz U."/>
            <person name="Brodie E.L."/>
            <person name="Williams K.H."/>
            <person name="Hubbard S.S."/>
            <person name="Banfield J.F."/>
        </authorList>
    </citation>
    <scope>NUCLEOTIDE SEQUENCE [LARGE SCALE GENOMIC DNA]</scope>
</reference>
<dbReference type="SUPFAM" id="SSF54686">
    <property type="entry name" value="Ribosomal protein L16p/L10e"/>
    <property type="match status" value="1"/>
</dbReference>
<dbReference type="GO" id="GO:0006412">
    <property type="term" value="P:translation"/>
    <property type="evidence" value="ECO:0007669"/>
    <property type="project" value="InterPro"/>
</dbReference>
<dbReference type="GO" id="GO:0005840">
    <property type="term" value="C:ribosome"/>
    <property type="evidence" value="ECO:0007669"/>
    <property type="project" value="UniProtKB-KW"/>
</dbReference>
<accession>A0A1F7H2H7</accession>
<keyword evidence="3 5" id="KW-0689">Ribosomal protein</keyword>
<dbReference type="InterPro" id="IPR047873">
    <property type="entry name" value="Ribosomal_uL16"/>
</dbReference>
<dbReference type="Proteomes" id="UP000177913">
    <property type="component" value="Unassembled WGS sequence"/>
</dbReference>
<evidence type="ECO:0000313" key="7">
    <source>
        <dbReference type="EMBL" id="OGK25104.1"/>
    </source>
</evidence>
<gene>
    <name evidence="7" type="ORF">A3C25_03560</name>
</gene>
<comment type="function">
    <text evidence="6">Binds 23S rRNA and is also seen to make contacts with the A and possibly P site tRNAs.</text>
</comment>
<evidence type="ECO:0000256" key="2">
    <source>
        <dbReference type="ARBA" id="ARBA00022555"/>
    </source>
</evidence>
<dbReference type="PANTHER" id="PTHR12220:SF13">
    <property type="entry name" value="LARGE RIBOSOMAL SUBUNIT PROTEIN UL16M"/>
    <property type="match status" value="1"/>
</dbReference>
<keyword evidence="6" id="KW-0694">RNA-binding</keyword>
<dbReference type="Pfam" id="PF00252">
    <property type="entry name" value="Ribosomal_L16"/>
    <property type="match status" value="1"/>
</dbReference>
<dbReference type="InterPro" id="IPR036920">
    <property type="entry name" value="Ribosomal_uL16_sf"/>
</dbReference>
<dbReference type="InterPro" id="IPR000114">
    <property type="entry name" value="Ribosomal_uL16_bact-type"/>
</dbReference>
<dbReference type="FunFam" id="3.90.1170.10:FF:000001">
    <property type="entry name" value="50S ribosomal protein L16"/>
    <property type="match status" value="1"/>
</dbReference>
<comment type="caution">
    <text evidence="7">The sequence shown here is derived from an EMBL/GenBank/DDBJ whole genome shotgun (WGS) entry which is preliminary data.</text>
</comment>
<keyword evidence="2 6" id="KW-0820">tRNA-binding</keyword>
<comment type="similarity">
    <text evidence="1 5">Belongs to the universal ribosomal protein uL16 family.</text>
</comment>
<evidence type="ECO:0000256" key="5">
    <source>
        <dbReference type="RuleBase" id="RU004413"/>
    </source>
</evidence>
<dbReference type="GO" id="GO:0000049">
    <property type="term" value="F:tRNA binding"/>
    <property type="evidence" value="ECO:0007669"/>
    <property type="project" value="UniProtKB-KW"/>
</dbReference>
<dbReference type="PANTHER" id="PTHR12220">
    <property type="entry name" value="50S/60S RIBOSOMAL PROTEIN L16"/>
    <property type="match status" value="1"/>
</dbReference>
<keyword evidence="6" id="KW-0699">rRNA-binding</keyword>
<keyword evidence="4 5" id="KW-0687">Ribonucleoprotein</keyword>
<dbReference type="GO" id="GO:0003735">
    <property type="term" value="F:structural constituent of ribosome"/>
    <property type="evidence" value="ECO:0007669"/>
    <property type="project" value="InterPro"/>
</dbReference>
<evidence type="ECO:0000256" key="4">
    <source>
        <dbReference type="ARBA" id="ARBA00023274"/>
    </source>
</evidence>
<dbReference type="GO" id="GO:1990904">
    <property type="term" value="C:ribonucleoprotein complex"/>
    <property type="evidence" value="ECO:0007669"/>
    <property type="project" value="UniProtKB-KW"/>
</dbReference>
<sequence length="136" mass="15364">MLAPKRQKYRKQFRGVWRRLATKGDKLIFGVTGLKSLTAGWIKDKEIEAARVSLARATRKNGKFWIRIFPDKAYTKKPPEVTMGAGKGEVSHFVASVAPGRILFEVDGLLEEQSHLVLKNVASKLSVRTKIVKRFI</sequence>
<protein>
    <recommendedName>
        <fullName evidence="6">50S ribosomal protein L16</fullName>
    </recommendedName>
</protein>
<dbReference type="AlphaFoldDB" id="A0A1F7H2H7"/>
<dbReference type="CDD" id="cd01433">
    <property type="entry name" value="Ribosomal_L16_L10e"/>
    <property type="match status" value="1"/>
</dbReference>
<dbReference type="GO" id="GO:0019843">
    <property type="term" value="F:rRNA binding"/>
    <property type="evidence" value="ECO:0007669"/>
    <property type="project" value="UniProtKB-KW"/>
</dbReference>
<evidence type="ECO:0000256" key="1">
    <source>
        <dbReference type="ARBA" id="ARBA00008931"/>
    </source>
</evidence>
<dbReference type="EMBL" id="MFZO01000019">
    <property type="protein sequence ID" value="OGK25104.1"/>
    <property type="molecule type" value="Genomic_DNA"/>
</dbReference>
<evidence type="ECO:0000256" key="6">
    <source>
        <dbReference type="RuleBase" id="RU004414"/>
    </source>
</evidence>
<evidence type="ECO:0000313" key="8">
    <source>
        <dbReference type="Proteomes" id="UP000177913"/>
    </source>
</evidence>
<dbReference type="PRINTS" id="PR00060">
    <property type="entry name" value="RIBOSOMALL16"/>
</dbReference>
<name>A0A1F7H2H7_9BACT</name>
<comment type="subunit">
    <text evidence="6">Part of the 50S ribosomal subunit.</text>
</comment>
<evidence type="ECO:0000256" key="3">
    <source>
        <dbReference type="ARBA" id="ARBA00022980"/>
    </source>
</evidence>
<proteinExistence type="inferred from homology"/>
<dbReference type="Gene3D" id="3.90.1170.10">
    <property type="entry name" value="Ribosomal protein L10e/L16"/>
    <property type="match status" value="1"/>
</dbReference>
<dbReference type="InterPro" id="IPR016180">
    <property type="entry name" value="Ribosomal_uL16_dom"/>
</dbReference>